<evidence type="ECO:0000313" key="10">
    <source>
        <dbReference type="EMBL" id="MBK1880783.1"/>
    </source>
</evidence>
<evidence type="ECO:0000256" key="7">
    <source>
        <dbReference type="SAM" id="MobiDB-lite"/>
    </source>
</evidence>
<dbReference type="Pfam" id="PF00707">
    <property type="entry name" value="IF3_C"/>
    <property type="match status" value="1"/>
</dbReference>
<feature type="domain" description="Translation initiation factor 3 C-terminal" evidence="8">
    <location>
        <begin position="79"/>
        <end position="162"/>
    </location>
</feature>
<dbReference type="GO" id="GO:0003743">
    <property type="term" value="F:translation initiation factor activity"/>
    <property type="evidence" value="ECO:0007669"/>
    <property type="project" value="UniProtKB-UniRule"/>
</dbReference>
<dbReference type="PROSITE" id="PS00938">
    <property type="entry name" value="IF3"/>
    <property type="match status" value="1"/>
</dbReference>
<dbReference type="InterPro" id="IPR036788">
    <property type="entry name" value="T_IF-3_C_sf"/>
</dbReference>
<protein>
    <recommendedName>
        <fullName evidence="4 5">Translation initiation factor IF-3</fullName>
    </recommendedName>
</protein>
<dbReference type="SUPFAM" id="SSF54364">
    <property type="entry name" value="Translation initiation factor IF3, N-terminal domain"/>
    <property type="match status" value="1"/>
</dbReference>
<evidence type="ECO:0000256" key="6">
    <source>
        <dbReference type="RuleBase" id="RU000646"/>
    </source>
</evidence>
<comment type="caution">
    <text evidence="10">The sequence shown here is derived from an EMBL/GenBank/DDBJ whole genome shotgun (WGS) entry which is preliminary data.</text>
</comment>
<comment type="similarity">
    <text evidence="1 4 6">Belongs to the IF-3 family.</text>
</comment>
<dbReference type="Gene3D" id="3.30.110.10">
    <property type="entry name" value="Translation initiation factor 3 (IF-3), C-terminal domain"/>
    <property type="match status" value="1"/>
</dbReference>
<comment type="subcellular location">
    <subcellularLocation>
        <location evidence="4 6">Cytoplasm</location>
    </subcellularLocation>
</comment>
<dbReference type="InterPro" id="IPR019815">
    <property type="entry name" value="Translation_initiation_fac_3_C"/>
</dbReference>
<evidence type="ECO:0000256" key="4">
    <source>
        <dbReference type="HAMAP-Rule" id="MF_00080"/>
    </source>
</evidence>
<sequence>MTRINDRIRAPRVRVVLANGEQLGVLSTRDALMKAQSIGLDLVEIAGQADPPVCKIIDYGKYKYEQAKLKKQKSKAATKMKEVKFRVGTGQHDYNIKLGRAEGFLDSNHKVRFVLQFRGRENAHKDLGFVVLNRIVEDLKTMAQVDQAPRLNGRAVAMILSPLPAHQRKRKFQLFHGELMEEDDFDDDSEEFDDDSIDDSDEESADDGDEVAAEEEN</sequence>
<comment type="subunit">
    <text evidence="4 6">Monomer.</text>
</comment>
<dbReference type="HAMAP" id="MF_00080">
    <property type="entry name" value="IF_3"/>
    <property type="match status" value="1"/>
</dbReference>
<proteinExistence type="inferred from homology"/>
<evidence type="ECO:0000259" key="9">
    <source>
        <dbReference type="Pfam" id="PF05198"/>
    </source>
</evidence>
<dbReference type="InterPro" id="IPR019813">
    <property type="entry name" value="Translation_initiation_fac3_CS"/>
</dbReference>
<dbReference type="EMBL" id="JAENIJ010000001">
    <property type="protein sequence ID" value="MBK1880783.1"/>
    <property type="molecule type" value="Genomic_DNA"/>
</dbReference>
<evidence type="ECO:0000256" key="3">
    <source>
        <dbReference type="ARBA" id="ARBA00022917"/>
    </source>
</evidence>
<evidence type="ECO:0000313" key="11">
    <source>
        <dbReference type="Proteomes" id="UP000603141"/>
    </source>
</evidence>
<dbReference type="GO" id="GO:0005737">
    <property type="term" value="C:cytoplasm"/>
    <property type="evidence" value="ECO:0007669"/>
    <property type="project" value="UniProtKB-SubCell"/>
</dbReference>
<dbReference type="AlphaFoldDB" id="A0A934S2Q0"/>
<dbReference type="NCBIfam" id="TIGR00168">
    <property type="entry name" value="infC"/>
    <property type="match status" value="1"/>
</dbReference>
<dbReference type="SUPFAM" id="SSF55200">
    <property type="entry name" value="Translation initiation factor IF3, C-terminal domain"/>
    <property type="match status" value="1"/>
</dbReference>
<organism evidence="10 11">
    <name type="scientific">Luteolibacter pohnpeiensis</name>
    <dbReference type="NCBI Taxonomy" id="454153"/>
    <lineage>
        <taxon>Bacteria</taxon>
        <taxon>Pseudomonadati</taxon>
        <taxon>Verrucomicrobiota</taxon>
        <taxon>Verrucomicrobiia</taxon>
        <taxon>Verrucomicrobiales</taxon>
        <taxon>Verrucomicrobiaceae</taxon>
        <taxon>Luteolibacter</taxon>
    </lineage>
</organism>
<keyword evidence="11" id="KW-1185">Reference proteome</keyword>
<dbReference type="Pfam" id="PF05198">
    <property type="entry name" value="IF3_N"/>
    <property type="match status" value="1"/>
</dbReference>
<accession>A0A934S2Q0</accession>
<dbReference type="Proteomes" id="UP000603141">
    <property type="component" value="Unassembled WGS sequence"/>
</dbReference>
<feature type="region of interest" description="Disordered" evidence="7">
    <location>
        <begin position="181"/>
        <end position="217"/>
    </location>
</feature>
<evidence type="ECO:0000256" key="2">
    <source>
        <dbReference type="ARBA" id="ARBA00022540"/>
    </source>
</evidence>
<dbReference type="InterPro" id="IPR019814">
    <property type="entry name" value="Translation_initiation_fac_3_N"/>
</dbReference>
<dbReference type="InterPro" id="IPR001288">
    <property type="entry name" value="Translation_initiation_fac_3"/>
</dbReference>
<dbReference type="RefSeq" id="WP_200266337.1">
    <property type="nucleotide sequence ID" value="NZ_JAENIJ010000001.1"/>
</dbReference>
<keyword evidence="2 4" id="KW-0396">Initiation factor</keyword>
<evidence type="ECO:0000259" key="8">
    <source>
        <dbReference type="Pfam" id="PF00707"/>
    </source>
</evidence>
<dbReference type="PANTHER" id="PTHR10938">
    <property type="entry name" value="TRANSLATION INITIATION FACTOR IF-3"/>
    <property type="match status" value="1"/>
</dbReference>
<comment type="function">
    <text evidence="4 6">IF-3 binds to the 30S ribosomal subunit and shifts the equilibrium between 70S ribosomes and their 50S and 30S subunits in favor of the free subunits, thus enhancing the availability of 30S subunits on which protein synthesis initiation begins.</text>
</comment>
<dbReference type="Gene3D" id="3.10.20.80">
    <property type="entry name" value="Translation initiation factor 3 (IF-3), N-terminal domain"/>
    <property type="match status" value="1"/>
</dbReference>
<dbReference type="GO" id="GO:0032790">
    <property type="term" value="P:ribosome disassembly"/>
    <property type="evidence" value="ECO:0007669"/>
    <property type="project" value="TreeGrafter"/>
</dbReference>
<dbReference type="FunFam" id="3.30.110.10:FF:000001">
    <property type="entry name" value="Translation initiation factor IF-3"/>
    <property type="match status" value="1"/>
</dbReference>
<dbReference type="FunFam" id="3.10.20.80:FF:000001">
    <property type="entry name" value="Translation initiation factor IF-3"/>
    <property type="match status" value="1"/>
</dbReference>
<dbReference type="PANTHER" id="PTHR10938:SF0">
    <property type="entry name" value="TRANSLATION INITIATION FACTOR IF-3, MITOCHONDRIAL"/>
    <property type="match status" value="1"/>
</dbReference>
<evidence type="ECO:0000256" key="1">
    <source>
        <dbReference type="ARBA" id="ARBA00005439"/>
    </source>
</evidence>
<feature type="domain" description="Translation initiation factor 3 N-terminal" evidence="9">
    <location>
        <begin position="4"/>
        <end position="72"/>
    </location>
</feature>
<dbReference type="InterPro" id="IPR036787">
    <property type="entry name" value="T_IF-3_N_sf"/>
</dbReference>
<evidence type="ECO:0000256" key="5">
    <source>
        <dbReference type="NCBIfam" id="TIGR00168"/>
    </source>
</evidence>
<keyword evidence="3 4" id="KW-0648">Protein biosynthesis</keyword>
<keyword evidence="4" id="KW-0963">Cytoplasm</keyword>
<name>A0A934S2Q0_9BACT</name>
<dbReference type="GO" id="GO:0043022">
    <property type="term" value="F:ribosome binding"/>
    <property type="evidence" value="ECO:0007669"/>
    <property type="project" value="UniProtKB-ARBA"/>
</dbReference>
<reference evidence="10" key="1">
    <citation type="submission" date="2021-01" db="EMBL/GenBank/DDBJ databases">
        <title>Modified the classification status of verrucomicrobia.</title>
        <authorList>
            <person name="Feng X."/>
        </authorList>
    </citation>
    <scope>NUCLEOTIDE SEQUENCE</scope>
    <source>
        <strain evidence="10">KCTC 22041</strain>
    </source>
</reference>
<gene>
    <name evidence="4" type="primary">infC</name>
    <name evidence="10" type="ORF">JIN85_00065</name>
</gene>